<dbReference type="eggNOG" id="ENOG5032YBX">
    <property type="taxonomic scope" value="Bacteria"/>
</dbReference>
<evidence type="ECO:0008006" key="3">
    <source>
        <dbReference type="Google" id="ProtNLM"/>
    </source>
</evidence>
<dbReference type="AlphaFoldDB" id="K9WPV3"/>
<dbReference type="OrthoDB" id="9810649at2"/>
<dbReference type="STRING" id="1173027.Mic7113_6234"/>
<sequence length="69" mass="7798">MFLKDKTDGTLVEILDMQALIDPNKNSIAGQTQAGQEEQNPETFDKAQLKFPSGEDLPLCWRDVNYPKD</sequence>
<evidence type="ECO:0000313" key="2">
    <source>
        <dbReference type="Proteomes" id="UP000010471"/>
    </source>
</evidence>
<dbReference type="Proteomes" id="UP000010471">
    <property type="component" value="Chromosome"/>
</dbReference>
<proteinExistence type="predicted"/>
<organism evidence="1 2">
    <name type="scientific">Allocoleopsis franciscana PCC 7113</name>
    <dbReference type="NCBI Taxonomy" id="1173027"/>
    <lineage>
        <taxon>Bacteria</taxon>
        <taxon>Bacillati</taxon>
        <taxon>Cyanobacteriota</taxon>
        <taxon>Cyanophyceae</taxon>
        <taxon>Coleofasciculales</taxon>
        <taxon>Coleofasciculaceae</taxon>
        <taxon>Allocoleopsis</taxon>
        <taxon>Allocoleopsis franciscana</taxon>
    </lineage>
</organism>
<reference evidence="1 2" key="1">
    <citation type="submission" date="2012-06" db="EMBL/GenBank/DDBJ databases">
        <title>Finished chromosome of genome of Microcoleus sp. PCC 7113.</title>
        <authorList>
            <consortium name="US DOE Joint Genome Institute"/>
            <person name="Gugger M."/>
            <person name="Coursin T."/>
            <person name="Rippka R."/>
            <person name="Tandeau De Marsac N."/>
            <person name="Huntemann M."/>
            <person name="Wei C.-L."/>
            <person name="Han J."/>
            <person name="Detter J.C."/>
            <person name="Han C."/>
            <person name="Tapia R."/>
            <person name="Chen A."/>
            <person name="Kyrpides N."/>
            <person name="Mavromatis K."/>
            <person name="Markowitz V."/>
            <person name="Szeto E."/>
            <person name="Ivanova N."/>
            <person name="Pagani I."/>
            <person name="Pati A."/>
            <person name="Goodwin L."/>
            <person name="Nordberg H.P."/>
            <person name="Cantor M.N."/>
            <person name="Hua S.X."/>
            <person name="Woyke T."/>
            <person name="Kerfeld C.A."/>
        </authorList>
    </citation>
    <scope>NUCLEOTIDE SEQUENCE [LARGE SCALE GENOMIC DNA]</scope>
    <source>
        <strain evidence="1 2">PCC 7113</strain>
    </source>
</reference>
<accession>K9WPV3</accession>
<keyword evidence="2" id="KW-1185">Reference proteome</keyword>
<dbReference type="KEGG" id="mic:Mic7113_6234"/>
<protein>
    <recommendedName>
        <fullName evidence="3">Acetyltransferase</fullName>
    </recommendedName>
</protein>
<dbReference type="EMBL" id="CP003630">
    <property type="protein sequence ID" value="AFZ21824.1"/>
    <property type="molecule type" value="Genomic_DNA"/>
</dbReference>
<evidence type="ECO:0000313" key="1">
    <source>
        <dbReference type="EMBL" id="AFZ21824.1"/>
    </source>
</evidence>
<dbReference type="RefSeq" id="WP_015185952.1">
    <property type="nucleotide sequence ID" value="NC_019738.1"/>
</dbReference>
<gene>
    <name evidence="1" type="ORF">Mic7113_6234</name>
</gene>
<dbReference type="HOGENOM" id="CLU_186763_0_0_3"/>
<name>K9WPV3_9CYAN</name>